<feature type="transmembrane region" description="Helical" evidence="2">
    <location>
        <begin position="72"/>
        <end position="95"/>
    </location>
</feature>
<feature type="compositionally biased region" description="Basic and acidic residues" evidence="1">
    <location>
        <begin position="212"/>
        <end position="221"/>
    </location>
</feature>
<feature type="compositionally biased region" description="Pro residues" evidence="1">
    <location>
        <begin position="149"/>
        <end position="161"/>
    </location>
</feature>
<keyword evidence="2" id="KW-0472">Membrane</keyword>
<feature type="compositionally biased region" description="Pro residues" evidence="1">
    <location>
        <begin position="170"/>
        <end position="180"/>
    </location>
</feature>
<evidence type="ECO:0000256" key="2">
    <source>
        <dbReference type="SAM" id="Phobius"/>
    </source>
</evidence>
<feature type="region of interest" description="Disordered" evidence="1">
    <location>
        <begin position="143"/>
        <end position="246"/>
    </location>
</feature>
<keyword evidence="2" id="KW-1133">Transmembrane helix</keyword>
<accession>A0A7Y9GIH5</accession>
<reference evidence="3 4" key="1">
    <citation type="submission" date="2020-07" db="EMBL/GenBank/DDBJ databases">
        <title>Sequencing the genomes of 1000 actinobacteria strains.</title>
        <authorList>
            <person name="Klenk H.-P."/>
        </authorList>
    </citation>
    <scope>NUCLEOTIDE SEQUENCE [LARGE SCALE GENOMIC DNA]</scope>
    <source>
        <strain evidence="3 4">DSM 43461</strain>
    </source>
</reference>
<keyword evidence="4" id="KW-1185">Reference proteome</keyword>
<name>A0A7Y9GIH5_9ACTN</name>
<evidence type="ECO:0000256" key="1">
    <source>
        <dbReference type="SAM" id="MobiDB-lite"/>
    </source>
</evidence>
<organism evidence="3 4">
    <name type="scientific">Actinomadura citrea</name>
    <dbReference type="NCBI Taxonomy" id="46158"/>
    <lineage>
        <taxon>Bacteria</taxon>
        <taxon>Bacillati</taxon>
        <taxon>Actinomycetota</taxon>
        <taxon>Actinomycetes</taxon>
        <taxon>Streptosporangiales</taxon>
        <taxon>Thermomonosporaceae</taxon>
        <taxon>Actinomadura</taxon>
    </lineage>
</organism>
<gene>
    <name evidence="3" type="ORF">BJ999_007385</name>
</gene>
<feature type="transmembrane region" description="Helical" evidence="2">
    <location>
        <begin position="48"/>
        <end position="65"/>
    </location>
</feature>
<protein>
    <submittedName>
        <fullName evidence="3">Uncharacterized protein</fullName>
    </submittedName>
</protein>
<dbReference type="EMBL" id="JACCBT010000001">
    <property type="protein sequence ID" value="NYE17089.1"/>
    <property type="molecule type" value="Genomic_DNA"/>
</dbReference>
<dbReference type="RefSeq" id="WP_179837511.1">
    <property type="nucleotide sequence ID" value="NZ_BMRD01000002.1"/>
</dbReference>
<evidence type="ECO:0000313" key="3">
    <source>
        <dbReference type="EMBL" id="NYE17089.1"/>
    </source>
</evidence>
<feature type="transmembrane region" description="Helical" evidence="2">
    <location>
        <begin position="7"/>
        <end position="28"/>
    </location>
</feature>
<dbReference type="Proteomes" id="UP000591272">
    <property type="component" value="Unassembled WGS sequence"/>
</dbReference>
<evidence type="ECO:0000313" key="4">
    <source>
        <dbReference type="Proteomes" id="UP000591272"/>
    </source>
</evidence>
<sequence length="246" mass="25723">MSNGARHGLGVLIGLVVTPVIALCLMYSTTKFTEYFRYFFTRGGEDRWVGAGVVLVAAVLVGLAAGSRVSPLASLIPGAAYTAIGFLWLAAPRFAFEHSGRGVLSRELYLGYTTLAPYGVFLLLGVALLVASLAPSRWKARTAAAPRYGGPPPAPMGPPPMHGGQAPMGAPQPPPAPGQSPPWQGGPQYGQPPAQPHGRQPGSNPPPLPPARRAEDARSEPPAKSGSDDEDPPGEWTQMYGGNRPS</sequence>
<feature type="compositionally biased region" description="Low complexity" evidence="1">
    <location>
        <begin position="181"/>
        <end position="192"/>
    </location>
</feature>
<dbReference type="AlphaFoldDB" id="A0A7Y9GIH5"/>
<proteinExistence type="predicted"/>
<feature type="transmembrane region" description="Helical" evidence="2">
    <location>
        <begin position="115"/>
        <end position="134"/>
    </location>
</feature>
<keyword evidence="2" id="KW-0812">Transmembrane</keyword>
<comment type="caution">
    <text evidence="3">The sequence shown here is derived from an EMBL/GenBank/DDBJ whole genome shotgun (WGS) entry which is preliminary data.</text>
</comment>